<comment type="caution">
    <text evidence="2">The sequence shown here is derived from an EMBL/GenBank/DDBJ whole genome shotgun (WGS) entry which is preliminary data.</text>
</comment>
<evidence type="ECO:0000313" key="2">
    <source>
        <dbReference type="EMBL" id="KAG1770163.1"/>
    </source>
</evidence>
<organism evidence="2 3">
    <name type="scientific">Suillus placidus</name>
    <dbReference type="NCBI Taxonomy" id="48579"/>
    <lineage>
        <taxon>Eukaryota</taxon>
        <taxon>Fungi</taxon>
        <taxon>Dikarya</taxon>
        <taxon>Basidiomycota</taxon>
        <taxon>Agaricomycotina</taxon>
        <taxon>Agaricomycetes</taxon>
        <taxon>Agaricomycetidae</taxon>
        <taxon>Boletales</taxon>
        <taxon>Suillineae</taxon>
        <taxon>Suillaceae</taxon>
        <taxon>Suillus</taxon>
    </lineage>
</organism>
<keyword evidence="3" id="KW-1185">Reference proteome</keyword>
<feature type="compositionally biased region" description="Polar residues" evidence="1">
    <location>
        <begin position="89"/>
        <end position="102"/>
    </location>
</feature>
<accession>A0A9P7CY91</accession>
<evidence type="ECO:0000313" key="3">
    <source>
        <dbReference type="Proteomes" id="UP000714275"/>
    </source>
</evidence>
<reference evidence="2" key="1">
    <citation type="journal article" date="2020" name="New Phytol.">
        <title>Comparative genomics reveals dynamic genome evolution in host specialist ectomycorrhizal fungi.</title>
        <authorList>
            <person name="Lofgren L.A."/>
            <person name="Nguyen N.H."/>
            <person name="Vilgalys R."/>
            <person name="Ruytinx J."/>
            <person name="Liao H.L."/>
            <person name="Branco S."/>
            <person name="Kuo A."/>
            <person name="LaButti K."/>
            <person name="Lipzen A."/>
            <person name="Andreopoulos W."/>
            <person name="Pangilinan J."/>
            <person name="Riley R."/>
            <person name="Hundley H."/>
            <person name="Na H."/>
            <person name="Barry K."/>
            <person name="Grigoriev I.V."/>
            <person name="Stajich J.E."/>
            <person name="Kennedy P.G."/>
        </authorList>
    </citation>
    <scope>NUCLEOTIDE SEQUENCE</scope>
    <source>
        <strain evidence="2">DOB743</strain>
    </source>
</reference>
<dbReference type="Proteomes" id="UP000714275">
    <property type="component" value="Unassembled WGS sequence"/>
</dbReference>
<feature type="region of interest" description="Disordered" evidence="1">
    <location>
        <begin position="85"/>
        <end position="105"/>
    </location>
</feature>
<dbReference type="AlphaFoldDB" id="A0A9P7CY91"/>
<gene>
    <name evidence="2" type="ORF">EV702DRAFT_1202573</name>
</gene>
<proteinExistence type="predicted"/>
<protein>
    <submittedName>
        <fullName evidence="2">Uncharacterized protein</fullName>
    </submittedName>
</protein>
<dbReference type="OrthoDB" id="2919534at2759"/>
<dbReference type="EMBL" id="JABBWD010000067">
    <property type="protein sequence ID" value="KAG1770163.1"/>
    <property type="molecule type" value="Genomic_DNA"/>
</dbReference>
<evidence type="ECO:0000256" key="1">
    <source>
        <dbReference type="SAM" id="MobiDB-lite"/>
    </source>
</evidence>
<name>A0A9P7CY91_9AGAM</name>
<sequence length="339" mass="37481">MANGSIVPSQGVWRGTFQWNKVKVHTSFEIFDSGGVWSMLIGKPLLEQLGAVHDYNQDAITIPHHLVPVIIHNVYGTPAAPVPKKSKHVNNAASTAQEPVHNNSDHSPLDSFVIVTIPPDSSTNPNSQINDKRSITTTEHYIFNVDPQVSEDQLARHSEHLANAGAHVVQANRRPFVSTVTKQSSVSPCSPVLFTATTTGNETNPSVPVWPILGQTDHPEDANIGEVPEFPMNEAAPSIYSRRTNPFNPARVAEIMRVIKIGDDLSPDQKAQVHGLCEEFADTLALSVSKVYPIDFKTFKLHFPEGTKFRTKVNQRPLTPPQREFLYERLNELEKAGII</sequence>